<sequence>MEIWSSVLRSVSHCNSPGTLSGDVQCSFRETEHIRFPPCVC</sequence>
<proteinExistence type="predicted"/>
<organism evidence="1">
    <name type="scientific">Anguilla anguilla</name>
    <name type="common">European freshwater eel</name>
    <name type="synonym">Muraena anguilla</name>
    <dbReference type="NCBI Taxonomy" id="7936"/>
    <lineage>
        <taxon>Eukaryota</taxon>
        <taxon>Metazoa</taxon>
        <taxon>Chordata</taxon>
        <taxon>Craniata</taxon>
        <taxon>Vertebrata</taxon>
        <taxon>Euteleostomi</taxon>
        <taxon>Actinopterygii</taxon>
        <taxon>Neopterygii</taxon>
        <taxon>Teleostei</taxon>
        <taxon>Anguilliformes</taxon>
        <taxon>Anguillidae</taxon>
        <taxon>Anguilla</taxon>
    </lineage>
</organism>
<dbReference type="EMBL" id="GBXM01006052">
    <property type="protein sequence ID" value="JAI02526.1"/>
    <property type="molecule type" value="Transcribed_RNA"/>
</dbReference>
<dbReference type="AlphaFoldDB" id="A0A0E9XL16"/>
<accession>A0A0E9XL16</accession>
<reference evidence="1" key="1">
    <citation type="submission" date="2014-11" db="EMBL/GenBank/DDBJ databases">
        <authorList>
            <person name="Amaro Gonzalez C."/>
        </authorList>
    </citation>
    <scope>NUCLEOTIDE SEQUENCE</scope>
</reference>
<reference evidence="1" key="2">
    <citation type="journal article" date="2015" name="Fish Shellfish Immunol.">
        <title>Early steps in the European eel (Anguilla anguilla)-Vibrio vulnificus interaction in the gills: Role of the RtxA13 toxin.</title>
        <authorList>
            <person name="Callol A."/>
            <person name="Pajuelo D."/>
            <person name="Ebbesson L."/>
            <person name="Teles M."/>
            <person name="MacKenzie S."/>
            <person name="Amaro C."/>
        </authorList>
    </citation>
    <scope>NUCLEOTIDE SEQUENCE</scope>
</reference>
<name>A0A0E9XL16_ANGAN</name>
<evidence type="ECO:0000313" key="1">
    <source>
        <dbReference type="EMBL" id="JAI02526.1"/>
    </source>
</evidence>
<protein>
    <submittedName>
        <fullName evidence="1">Uncharacterized protein</fullName>
    </submittedName>
</protein>